<sequence>MKNIYWKGHQLGRSCWSPAGSLREQSGNSEDERRQTPGPFRKLAECHRWSHLVRDLARLLTAQQCLGDAAQLPVSTVCFPLFLRLWLRMAVPTQLPRTAAGLIHGGKFSAAHQHAPFSSTSRLSHGTRCVGVGCSLE</sequence>
<evidence type="ECO:0000256" key="1">
    <source>
        <dbReference type="SAM" id="MobiDB-lite"/>
    </source>
</evidence>
<evidence type="ECO:0000313" key="3">
    <source>
        <dbReference type="Proteomes" id="UP000550707"/>
    </source>
</evidence>
<feature type="region of interest" description="Disordered" evidence="1">
    <location>
        <begin position="17"/>
        <end position="39"/>
    </location>
</feature>
<comment type="caution">
    <text evidence="2">The sequence shown here is derived from an EMBL/GenBank/DDBJ whole genome shotgun (WGS) entry which is preliminary data.</text>
</comment>
<dbReference type="EMBL" id="JACASF010000003">
    <property type="protein sequence ID" value="KAF6490058.1"/>
    <property type="molecule type" value="Genomic_DNA"/>
</dbReference>
<keyword evidence="3" id="KW-1185">Reference proteome</keyword>
<dbReference type="AlphaFoldDB" id="A0A7J8J085"/>
<accession>A0A7J8J085</accession>
<dbReference type="InParanoid" id="A0A7J8J085"/>
<proteinExistence type="predicted"/>
<dbReference type="Proteomes" id="UP000550707">
    <property type="component" value="Unassembled WGS sequence"/>
</dbReference>
<name>A0A7J8J085_MOLMO</name>
<reference evidence="2 3" key="1">
    <citation type="journal article" date="2020" name="Nature">
        <title>Six reference-quality genomes reveal evolution of bat adaptations.</title>
        <authorList>
            <person name="Jebb D."/>
            <person name="Huang Z."/>
            <person name="Pippel M."/>
            <person name="Hughes G.M."/>
            <person name="Lavrichenko K."/>
            <person name="Devanna P."/>
            <person name="Winkler S."/>
            <person name="Jermiin L.S."/>
            <person name="Skirmuntt E.C."/>
            <person name="Katzourakis A."/>
            <person name="Burkitt-Gray L."/>
            <person name="Ray D.A."/>
            <person name="Sullivan K.A.M."/>
            <person name="Roscito J.G."/>
            <person name="Kirilenko B.M."/>
            <person name="Davalos L.M."/>
            <person name="Corthals A.P."/>
            <person name="Power M.L."/>
            <person name="Jones G."/>
            <person name="Ransome R.D."/>
            <person name="Dechmann D.K.N."/>
            <person name="Locatelli A.G."/>
            <person name="Puechmaille S.J."/>
            <person name="Fedrigo O."/>
            <person name="Jarvis E.D."/>
            <person name="Hiller M."/>
            <person name="Vernes S.C."/>
            <person name="Myers E.W."/>
            <person name="Teeling E.C."/>
        </authorList>
    </citation>
    <scope>NUCLEOTIDE SEQUENCE [LARGE SCALE GENOMIC DNA]</scope>
    <source>
        <strain evidence="2">MMolMol1</strain>
        <tissue evidence="2">Muscle</tissue>
    </source>
</reference>
<protein>
    <submittedName>
        <fullName evidence="2">Uncharacterized protein</fullName>
    </submittedName>
</protein>
<evidence type="ECO:0000313" key="2">
    <source>
        <dbReference type="EMBL" id="KAF6490058.1"/>
    </source>
</evidence>
<organism evidence="2 3">
    <name type="scientific">Molossus molossus</name>
    <name type="common">Pallas' mastiff bat</name>
    <name type="synonym">Vespertilio molossus</name>
    <dbReference type="NCBI Taxonomy" id="27622"/>
    <lineage>
        <taxon>Eukaryota</taxon>
        <taxon>Metazoa</taxon>
        <taxon>Chordata</taxon>
        <taxon>Craniata</taxon>
        <taxon>Vertebrata</taxon>
        <taxon>Euteleostomi</taxon>
        <taxon>Mammalia</taxon>
        <taxon>Eutheria</taxon>
        <taxon>Laurasiatheria</taxon>
        <taxon>Chiroptera</taxon>
        <taxon>Yangochiroptera</taxon>
        <taxon>Molossidae</taxon>
        <taxon>Molossus</taxon>
    </lineage>
</organism>
<gene>
    <name evidence="2" type="ORF">HJG59_010424</name>
</gene>